<evidence type="ECO:0000256" key="8">
    <source>
        <dbReference type="ARBA" id="ARBA00022670"/>
    </source>
</evidence>
<evidence type="ECO:0000259" key="22">
    <source>
        <dbReference type="Pfam" id="PF04389"/>
    </source>
</evidence>
<dbReference type="Pfam" id="PF04389">
    <property type="entry name" value="Peptidase_M28"/>
    <property type="match status" value="1"/>
</dbReference>
<keyword evidence="18" id="KW-0458">Lysosome</keyword>
<feature type="chain" id="PRO_5001616792" description="Carboxypeptidase Q" evidence="21">
    <location>
        <begin position="17"/>
        <end position="440"/>
    </location>
</feature>
<dbReference type="Proteomes" id="UP000027284">
    <property type="component" value="Unassembled WGS sequence"/>
</dbReference>
<keyword evidence="7" id="KW-0121">Carboxypeptidase</keyword>
<proteinExistence type="predicted"/>
<keyword evidence="9" id="KW-0479">Metal-binding</keyword>
<evidence type="ECO:0000256" key="13">
    <source>
        <dbReference type="ARBA" id="ARBA00022833"/>
    </source>
</evidence>
<dbReference type="GO" id="GO:0006508">
    <property type="term" value="P:proteolysis"/>
    <property type="evidence" value="ECO:0007669"/>
    <property type="project" value="UniProtKB-KW"/>
</dbReference>
<dbReference type="RefSeq" id="WP_053335194.1">
    <property type="nucleotide sequence ID" value="NZ_JMFG01000025.1"/>
</dbReference>
<dbReference type="GO" id="GO:0046872">
    <property type="term" value="F:metal ion binding"/>
    <property type="evidence" value="ECO:0007669"/>
    <property type="project" value="UniProtKB-KW"/>
</dbReference>
<dbReference type="InterPro" id="IPR007484">
    <property type="entry name" value="Peptidase_M28"/>
</dbReference>
<keyword evidence="15" id="KW-0482">Metalloprotease</keyword>
<evidence type="ECO:0000256" key="2">
    <source>
        <dbReference type="ARBA" id="ARBA00004371"/>
    </source>
</evidence>
<evidence type="ECO:0000256" key="19">
    <source>
        <dbReference type="ARBA" id="ARBA00025833"/>
    </source>
</evidence>
<dbReference type="Gene3D" id="3.40.630.10">
    <property type="entry name" value="Zn peptidases"/>
    <property type="match status" value="1"/>
</dbReference>
<keyword evidence="12" id="KW-0256">Endoplasmic reticulum</keyword>
<sequence>MTKKQTLACFSSWVLAAGLWAQAPSPTPIPDFAALAGSSNLAYERLSYLCDRIGPRPAWSPAYARAASWAAEIMKQDGLENVRLQPVEVPVWERGSARLLMLQPTQRELPVLALGGSVGTPGVEAPVVVVRSLDEVGPQVQGAIVLYAFPMSKPQDYGAGSRIRSQGASRAAAFGAKAMLLRSLATASLATPHTGMLHYEEGKPQIPAAAISQEDADWIARLVSSGVIPVLRLELGCKTGGKTLAHNVIGEIPGEKRPEEIVLLGAHLDSWDVGQGAHDDGAGSVHVLEAMRLLKLAGVRPSRTVRAVLFANEEFGIDGGKAYAREFGAQKHIAAIESDMGGFLPAAWSINAPPQLMGWLWPLLATTSLSARPGWGGADISPLASQSVPLIGLAPDPTHYFDYHHTNADTLDKVNPEHLQAGALALARLAWVLANAPEVK</sequence>
<evidence type="ECO:0000256" key="15">
    <source>
        <dbReference type="ARBA" id="ARBA00023049"/>
    </source>
</evidence>
<dbReference type="GO" id="GO:0004180">
    <property type="term" value="F:carboxypeptidase activity"/>
    <property type="evidence" value="ECO:0007669"/>
    <property type="project" value="UniProtKB-KW"/>
</dbReference>
<evidence type="ECO:0000256" key="12">
    <source>
        <dbReference type="ARBA" id="ARBA00022824"/>
    </source>
</evidence>
<evidence type="ECO:0000313" key="23">
    <source>
        <dbReference type="EMBL" id="KDA53230.1"/>
    </source>
</evidence>
<dbReference type="GO" id="GO:0070573">
    <property type="term" value="F:metallodipeptidase activity"/>
    <property type="evidence" value="ECO:0007669"/>
    <property type="project" value="InterPro"/>
</dbReference>
<name>A0A062XXJ6_9BACT</name>
<accession>A0A062XXJ6</accession>
<organism evidence="23 24">
    <name type="scientific">Thermoanaerobaculum aquaticum</name>
    <dbReference type="NCBI Taxonomy" id="1312852"/>
    <lineage>
        <taxon>Bacteria</taxon>
        <taxon>Pseudomonadati</taxon>
        <taxon>Acidobacteriota</taxon>
        <taxon>Thermoanaerobaculia</taxon>
        <taxon>Thermoanaerobaculales</taxon>
        <taxon>Thermoanaerobaculaceae</taxon>
        <taxon>Thermoanaerobaculum</taxon>
    </lineage>
</organism>
<comment type="caution">
    <text evidence="23">The sequence shown here is derived from an EMBL/GenBank/DDBJ whole genome shotgun (WGS) entry which is preliminary data.</text>
</comment>
<feature type="signal peptide" evidence="21">
    <location>
        <begin position="1"/>
        <end position="16"/>
    </location>
</feature>
<keyword evidence="6" id="KW-0964">Secreted</keyword>
<keyword evidence="17" id="KW-0325">Glycoprotein</keyword>
<protein>
    <recommendedName>
        <fullName evidence="5">Carboxypeptidase Q</fullName>
    </recommendedName>
    <alternativeName>
        <fullName evidence="20">Plasma glutamate carboxypeptidase</fullName>
    </alternativeName>
</protein>
<dbReference type="SUPFAM" id="SSF53187">
    <property type="entry name" value="Zn-dependent exopeptidases"/>
    <property type="match status" value="1"/>
</dbReference>
<evidence type="ECO:0000256" key="18">
    <source>
        <dbReference type="ARBA" id="ARBA00023228"/>
    </source>
</evidence>
<reference evidence="23 24" key="1">
    <citation type="submission" date="2014-04" db="EMBL/GenBank/DDBJ databases">
        <title>The Genome Sequence of Thermoanaerobaculum aquaticum MP-01, The First Cultivated Group 23 Acidobacterium.</title>
        <authorList>
            <person name="Stamps B.W."/>
            <person name="Losey N.A."/>
            <person name="Lawson P.A."/>
            <person name="Stevenson B.S."/>
        </authorList>
    </citation>
    <scope>NUCLEOTIDE SEQUENCE [LARGE SCALE GENOMIC DNA]</scope>
    <source>
        <strain evidence="23 24">MP-01</strain>
    </source>
</reference>
<dbReference type="OrthoDB" id="9762302at2"/>
<evidence type="ECO:0000256" key="14">
    <source>
        <dbReference type="ARBA" id="ARBA00023034"/>
    </source>
</evidence>
<dbReference type="GO" id="GO:0005764">
    <property type="term" value="C:lysosome"/>
    <property type="evidence" value="ECO:0007669"/>
    <property type="project" value="UniProtKB-SubCell"/>
</dbReference>
<comment type="subcellular location">
    <subcellularLocation>
        <location evidence="1">Endoplasmic reticulum</location>
    </subcellularLocation>
    <subcellularLocation>
        <location evidence="3">Golgi apparatus</location>
    </subcellularLocation>
    <subcellularLocation>
        <location evidence="2">Lysosome</location>
    </subcellularLocation>
    <subcellularLocation>
        <location evidence="4">Secreted</location>
    </subcellularLocation>
</comment>
<comment type="subunit">
    <text evidence="19">Homodimer. The monomeric form is inactive while the homodimer is active.</text>
</comment>
<keyword evidence="24" id="KW-1185">Reference proteome</keyword>
<dbReference type="Gene3D" id="3.50.30.30">
    <property type="match status" value="1"/>
</dbReference>
<evidence type="ECO:0000256" key="11">
    <source>
        <dbReference type="ARBA" id="ARBA00022801"/>
    </source>
</evidence>
<evidence type="ECO:0000256" key="20">
    <source>
        <dbReference type="ARBA" id="ARBA00033328"/>
    </source>
</evidence>
<evidence type="ECO:0000256" key="7">
    <source>
        <dbReference type="ARBA" id="ARBA00022645"/>
    </source>
</evidence>
<dbReference type="GO" id="GO:0005576">
    <property type="term" value="C:extracellular region"/>
    <property type="evidence" value="ECO:0007669"/>
    <property type="project" value="UniProtKB-SubCell"/>
</dbReference>
<keyword evidence="8" id="KW-0645">Protease</keyword>
<evidence type="ECO:0000256" key="3">
    <source>
        <dbReference type="ARBA" id="ARBA00004555"/>
    </source>
</evidence>
<dbReference type="AlphaFoldDB" id="A0A062XXJ6"/>
<feature type="domain" description="Peptidase M28" evidence="22">
    <location>
        <begin position="247"/>
        <end position="427"/>
    </location>
</feature>
<evidence type="ECO:0000256" key="16">
    <source>
        <dbReference type="ARBA" id="ARBA00023145"/>
    </source>
</evidence>
<keyword evidence="13" id="KW-0862">Zinc</keyword>
<evidence type="ECO:0000313" key="24">
    <source>
        <dbReference type="Proteomes" id="UP000027284"/>
    </source>
</evidence>
<dbReference type="PANTHER" id="PTHR12053:SF3">
    <property type="entry name" value="CARBOXYPEPTIDASE Q"/>
    <property type="match status" value="1"/>
</dbReference>
<evidence type="ECO:0000256" key="1">
    <source>
        <dbReference type="ARBA" id="ARBA00004240"/>
    </source>
</evidence>
<keyword evidence="16" id="KW-0865">Zymogen</keyword>
<keyword evidence="10 21" id="KW-0732">Signal</keyword>
<gene>
    <name evidence="23" type="ORF">EG19_07015</name>
</gene>
<evidence type="ECO:0000256" key="6">
    <source>
        <dbReference type="ARBA" id="ARBA00022525"/>
    </source>
</evidence>
<evidence type="ECO:0000256" key="9">
    <source>
        <dbReference type="ARBA" id="ARBA00022723"/>
    </source>
</evidence>
<dbReference type="STRING" id="1312852.EG19_07015"/>
<evidence type="ECO:0000256" key="17">
    <source>
        <dbReference type="ARBA" id="ARBA00023180"/>
    </source>
</evidence>
<evidence type="ECO:0000256" key="5">
    <source>
        <dbReference type="ARBA" id="ARBA00014116"/>
    </source>
</evidence>
<dbReference type="PANTHER" id="PTHR12053">
    <property type="entry name" value="PROTEASE FAMILY M28 PLASMA GLUTAMATE CARBOXYPEPTIDASE-RELATED"/>
    <property type="match status" value="1"/>
</dbReference>
<dbReference type="EMBL" id="JMFG01000025">
    <property type="protein sequence ID" value="KDA53230.1"/>
    <property type="molecule type" value="Genomic_DNA"/>
</dbReference>
<keyword evidence="11" id="KW-0378">Hydrolase</keyword>
<evidence type="ECO:0000256" key="21">
    <source>
        <dbReference type="SAM" id="SignalP"/>
    </source>
</evidence>
<keyword evidence="14" id="KW-0333">Golgi apparatus</keyword>
<evidence type="ECO:0000256" key="10">
    <source>
        <dbReference type="ARBA" id="ARBA00022729"/>
    </source>
</evidence>
<dbReference type="InterPro" id="IPR039866">
    <property type="entry name" value="CPQ"/>
</dbReference>
<evidence type="ECO:0000256" key="4">
    <source>
        <dbReference type="ARBA" id="ARBA00004613"/>
    </source>
</evidence>